<evidence type="ECO:0000313" key="3">
    <source>
        <dbReference type="Proteomes" id="UP000054845"/>
    </source>
</evidence>
<feature type="region of interest" description="Disordered" evidence="1">
    <location>
        <begin position="623"/>
        <end position="821"/>
    </location>
</feature>
<feature type="compositionally biased region" description="Basic and acidic residues" evidence="1">
    <location>
        <begin position="312"/>
        <end position="325"/>
    </location>
</feature>
<dbReference type="EMBL" id="CCYA01000089">
    <property type="protein sequence ID" value="CEH11955.1"/>
    <property type="molecule type" value="Genomic_DNA"/>
</dbReference>
<feature type="region of interest" description="Disordered" evidence="1">
    <location>
        <begin position="1"/>
        <end position="44"/>
    </location>
</feature>
<feature type="compositionally biased region" description="Polar residues" evidence="1">
    <location>
        <begin position="739"/>
        <end position="788"/>
    </location>
</feature>
<feature type="region of interest" description="Disordered" evidence="1">
    <location>
        <begin position="434"/>
        <end position="537"/>
    </location>
</feature>
<dbReference type="Proteomes" id="UP000054845">
    <property type="component" value="Unassembled WGS sequence"/>
</dbReference>
<feature type="region of interest" description="Disordered" evidence="1">
    <location>
        <begin position="306"/>
        <end position="330"/>
    </location>
</feature>
<feature type="compositionally biased region" description="Polar residues" evidence="1">
    <location>
        <begin position="484"/>
        <end position="500"/>
    </location>
</feature>
<evidence type="ECO:0000313" key="2">
    <source>
        <dbReference type="EMBL" id="CEH11955.1"/>
    </source>
</evidence>
<dbReference type="OrthoDB" id="10386909at2759"/>
<evidence type="ECO:0000256" key="1">
    <source>
        <dbReference type="SAM" id="MobiDB-lite"/>
    </source>
</evidence>
<feature type="region of interest" description="Disordered" evidence="1">
    <location>
        <begin position="228"/>
        <end position="267"/>
    </location>
</feature>
<reference evidence="2 3" key="1">
    <citation type="submission" date="2014-09" db="EMBL/GenBank/DDBJ databases">
        <authorList>
            <person name="Magalhaes I.L.F."/>
            <person name="Oliveira U."/>
            <person name="Santos F.R."/>
            <person name="Vidigal T.H.D.A."/>
            <person name="Brescovit A.D."/>
            <person name="Santos A.J."/>
        </authorList>
    </citation>
    <scope>NUCLEOTIDE SEQUENCE [LARGE SCALE GENOMIC DNA]</scope>
</reference>
<feature type="compositionally biased region" description="Polar residues" evidence="1">
    <location>
        <begin position="1"/>
        <end position="13"/>
    </location>
</feature>
<name>A0A0P1B8I0_9BASI</name>
<sequence length="835" mass="86828">MPASTSHSPSRPTSGDGRIPITELGQTASGQGTGGREAMEEDGPQAEFAALMLQPEHSQPEPVAPSESFASYILDPTLDVPDAVARPLAHISPSGSLALRPKPVMKPLVFGPDAEGGQGMEASEQVGQSRSTFGEELLIGKGESLVQTPLLPTSLQAPKRLRCPPMRSAVRGDENVSGACVCADCDVIMLAALQTDYHAPWSRSARRKYLADRAQRKLILKQKLSARQLNFSDTPRPPPSGSTSVSPSIYSVRLPSPPPSETSGEPADVLTENAKKVADVVSTGQIGPALGLKIGLQADEVDQKLGGSAVRPKPDHSDDPHRGLESEAPDLASVTVLATAEDWKAVLLSVDDEDEAPESTPMDADLRAEIAHEATPPPKVPMGAVIDAPLRPWTPPVRIGSPEARRLAEARQIDRAGSPGTSTFSSMARAITPDALRSGTPPVRAPSPGRFPTGPNLMRSPSPLSSGLPGRAPSPGPRVAIELTQPTPSATGNASSSWPSSILAHPPPARSPSPRNSALHGMMSANVPPTPTSSSHVLDSITESDADADWVDEISANKSVIESQARKAYLHPAVEIQQASHHARGLSSTASAQRVSSAINNHISPALEISEADLAAADRLPEQMLKSDGPLRRNGAPPAYPRRANSGGIQTSTGGSGRPASRGNDAADAKRPTSPTSPRSRSAAPSHRRASSFLSVIAGTSNSLGVGGPVPVGLSGSSSVSRQASSSPSRPGMSPSESNGSFNSRVSGAPSDTSDTCFPVTSSTSASSTRNGRSRPQTADSTRATQQIFGGDLTVETKRNSLSISPNRAGNAASATDRKRDSLFGGLKAKFRSGD</sequence>
<feature type="compositionally biased region" description="Low complexity" evidence="1">
    <location>
        <begin position="241"/>
        <end position="251"/>
    </location>
</feature>
<organism evidence="2 3">
    <name type="scientific">Ceraceosorus bombacis</name>
    <dbReference type="NCBI Taxonomy" id="401625"/>
    <lineage>
        <taxon>Eukaryota</taxon>
        <taxon>Fungi</taxon>
        <taxon>Dikarya</taxon>
        <taxon>Basidiomycota</taxon>
        <taxon>Ustilaginomycotina</taxon>
        <taxon>Exobasidiomycetes</taxon>
        <taxon>Ceraceosorales</taxon>
        <taxon>Ceraceosoraceae</taxon>
        <taxon>Ceraceosorus</taxon>
    </lineage>
</organism>
<feature type="compositionally biased region" description="Low complexity" evidence="1">
    <location>
        <begin position="711"/>
        <end position="738"/>
    </location>
</feature>
<feature type="compositionally biased region" description="Low complexity" evidence="1">
    <location>
        <begin position="672"/>
        <end position="685"/>
    </location>
</feature>
<feature type="compositionally biased region" description="Low complexity" evidence="1">
    <location>
        <begin position="457"/>
        <end position="473"/>
    </location>
</feature>
<accession>A0A0P1B8I0</accession>
<proteinExistence type="predicted"/>
<dbReference type="AlphaFoldDB" id="A0A0P1B8I0"/>
<protein>
    <submittedName>
        <fullName evidence="2">Uncharacterized protein</fullName>
    </submittedName>
</protein>
<keyword evidence="3" id="KW-1185">Reference proteome</keyword>